<dbReference type="GO" id="GO:0016887">
    <property type="term" value="F:ATP hydrolysis activity"/>
    <property type="evidence" value="ECO:0007669"/>
    <property type="project" value="InterPro"/>
</dbReference>
<accession>A0A379EDB6</accession>
<reference evidence="2 3" key="1">
    <citation type="submission" date="2018-06" db="EMBL/GenBank/DDBJ databases">
        <authorList>
            <consortium name="Pathogen Informatics"/>
            <person name="Doyle S."/>
        </authorList>
    </citation>
    <scope>NUCLEOTIDE SEQUENCE [LARGE SCALE GENOMIC DNA]</scope>
    <source>
        <strain evidence="2 3">NCTC13067</strain>
    </source>
</reference>
<dbReference type="Proteomes" id="UP000255469">
    <property type="component" value="Unassembled WGS sequence"/>
</dbReference>
<dbReference type="AlphaFoldDB" id="A0A379EDB6"/>
<dbReference type="EMBL" id="UGTM01000002">
    <property type="protein sequence ID" value="SUB94073.1"/>
    <property type="molecule type" value="Genomic_DNA"/>
</dbReference>
<dbReference type="PANTHER" id="PTHR43581:SF4">
    <property type="entry name" value="ATP_GTP PHOSPHATASE"/>
    <property type="match status" value="1"/>
</dbReference>
<evidence type="ECO:0000259" key="1">
    <source>
        <dbReference type="Pfam" id="PF13304"/>
    </source>
</evidence>
<dbReference type="SUPFAM" id="SSF52540">
    <property type="entry name" value="P-loop containing nucleoside triphosphate hydrolases"/>
    <property type="match status" value="1"/>
</dbReference>
<evidence type="ECO:0000313" key="3">
    <source>
        <dbReference type="Proteomes" id="UP000255469"/>
    </source>
</evidence>
<dbReference type="RefSeq" id="WP_025068217.1">
    <property type="nucleotide sequence ID" value="NZ_UGTM01000002.1"/>
</dbReference>
<dbReference type="InterPro" id="IPR027417">
    <property type="entry name" value="P-loop_NTPase"/>
</dbReference>
<dbReference type="InterPro" id="IPR051396">
    <property type="entry name" value="Bact_Antivir_Def_Nuclease"/>
</dbReference>
<organism evidence="2 3">
    <name type="scientific">Prevotella denticola</name>
    <dbReference type="NCBI Taxonomy" id="28129"/>
    <lineage>
        <taxon>Bacteria</taxon>
        <taxon>Pseudomonadati</taxon>
        <taxon>Bacteroidota</taxon>
        <taxon>Bacteroidia</taxon>
        <taxon>Bacteroidales</taxon>
        <taxon>Prevotellaceae</taxon>
        <taxon>Prevotella</taxon>
    </lineage>
</organism>
<proteinExistence type="predicted"/>
<gene>
    <name evidence="2" type="ORF">NCTC13067_01933</name>
</gene>
<dbReference type="PANTHER" id="PTHR43581">
    <property type="entry name" value="ATP/GTP PHOSPHATASE"/>
    <property type="match status" value="1"/>
</dbReference>
<dbReference type="Pfam" id="PF13304">
    <property type="entry name" value="AAA_21"/>
    <property type="match status" value="1"/>
</dbReference>
<dbReference type="InterPro" id="IPR003959">
    <property type="entry name" value="ATPase_AAA_core"/>
</dbReference>
<feature type="domain" description="ATPase AAA-type core" evidence="1">
    <location>
        <begin position="74"/>
        <end position="160"/>
    </location>
</feature>
<evidence type="ECO:0000313" key="2">
    <source>
        <dbReference type="EMBL" id="SUB94073.1"/>
    </source>
</evidence>
<dbReference type="Gene3D" id="3.40.50.300">
    <property type="entry name" value="P-loop containing nucleotide triphosphate hydrolases"/>
    <property type="match status" value="1"/>
</dbReference>
<dbReference type="GO" id="GO:0005524">
    <property type="term" value="F:ATP binding"/>
    <property type="evidence" value="ECO:0007669"/>
    <property type="project" value="InterPro"/>
</dbReference>
<sequence>MPGEYIRSFLLSKAVCTDTENNRIRRDKRYEEELKAMYIPASYMSVPVNERFAQIVKDKKENEIIAILKVLDPRVIDMQLVDTELLVDIGLSHRLPVNVMGDGMRKLISIILSVYSCKDGVLMIDEVDNGFHYTTMPLLWKALLTAAKANNTQVFVTSHNIDSLRGLSKVLEEDDNARFRNLVAAHKLVNDADGNLQSFRYDYEAFDYSIKQELEIR</sequence>
<protein>
    <submittedName>
        <fullName evidence="2">Predicted ATPase</fullName>
    </submittedName>
</protein>
<name>A0A379EDB6_9BACT</name>